<dbReference type="HOGENOM" id="CLU_3005209_0_0_5"/>
<proteinExistence type="predicted"/>
<dbReference type="KEGG" id="bsi:BS1330_II0534"/>
<reference evidence="1 2" key="1">
    <citation type="journal article" date="2011" name="J. Bacteriol.">
        <title>Revised genome sequence of Brucella suis 1330.</title>
        <authorList>
            <person name="Tae H."/>
            <person name="Shallom S."/>
            <person name="Settlage R."/>
            <person name="Preston D."/>
            <person name="Adams L.G."/>
            <person name="Garner H.R."/>
        </authorList>
    </citation>
    <scope>NUCLEOTIDE SEQUENCE [LARGE SCALE GENOMIC DNA]</scope>
    <source>
        <strain evidence="1 2">1330</strain>
    </source>
</reference>
<name>A0A0H3GB53_BRUSU</name>
<gene>
    <name evidence="1" type="ordered locus">BS1330_II0534</name>
</gene>
<organism evidence="1 2">
    <name type="scientific">Brucella suis biovar 1 (strain 1330)</name>
    <dbReference type="NCBI Taxonomy" id="204722"/>
    <lineage>
        <taxon>Bacteria</taxon>
        <taxon>Pseudomonadati</taxon>
        <taxon>Pseudomonadota</taxon>
        <taxon>Alphaproteobacteria</taxon>
        <taxon>Hyphomicrobiales</taxon>
        <taxon>Brucellaceae</taxon>
        <taxon>Brucella/Ochrobactrum group</taxon>
        <taxon>Brucella</taxon>
    </lineage>
</organism>
<dbReference type="Proteomes" id="UP000007104">
    <property type="component" value="Chromosome II"/>
</dbReference>
<evidence type="ECO:0000313" key="2">
    <source>
        <dbReference type="Proteomes" id="UP000007104"/>
    </source>
</evidence>
<accession>A0A0H3GB53</accession>
<keyword evidence="2" id="KW-1185">Reference proteome</keyword>
<dbReference type="EMBL" id="CP002998">
    <property type="protein sequence ID" value="AEM20008.1"/>
    <property type="molecule type" value="Genomic_DNA"/>
</dbReference>
<protein>
    <submittedName>
        <fullName evidence="1">Uncharacterized protein</fullName>
    </submittedName>
</protein>
<evidence type="ECO:0000313" key="1">
    <source>
        <dbReference type="EMBL" id="AEM20008.1"/>
    </source>
</evidence>
<dbReference type="AlphaFoldDB" id="A0A0H3GB53"/>
<sequence length="56" mass="6675">MPQAGSPCRYMRLSTPGNYGNFLRETIMFRERETRLQGSRTYWKQGACFTEIFYNI</sequence>
<dbReference type="KEGG" id="bms:BRA0539"/>